<gene>
    <name evidence="1" type="ORF">GMARGA_LOCUS40816</name>
</gene>
<dbReference type="Proteomes" id="UP000789901">
    <property type="component" value="Unassembled WGS sequence"/>
</dbReference>
<feature type="non-terminal residue" evidence="1">
    <location>
        <position position="1"/>
    </location>
</feature>
<accession>A0ABN7XB41</accession>
<dbReference type="EMBL" id="CAJVQB010106836">
    <property type="protein sequence ID" value="CAG8851587.1"/>
    <property type="molecule type" value="Genomic_DNA"/>
</dbReference>
<reference evidence="1 2" key="1">
    <citation type="submission" date="2021-06" db="EMBL/GenBank/DDBJ databases">
        <authorList>
            <person name="Kallberg Y."/>
            <person name="Tangrot J."/>
            <person name="Rosling A."/>
        </authorList>
    </citation>
    <scope>NUCLEOTIDE SEQUENCE [LARGE SCALE GENOMIC DNA]</scope>
    <source>
        <strain evidence="1 2">120-4 pot B 10/14</strain>
    </source>
</reference>
<proteinExistence type="predicted"/>
<comment type="caution">
    <text evidence="1">The sequence shown here is derived from an EMBL/GenBank/DDBJ whole genome shotgun (WGS) entry which is preliminary data.</text>
</comment>
<organism evidence="1 2">
    <name type="scientific">Gigaspora margarita</name>
    <dbReference type="NCBI Taxonomy" id="4874"/>
    <lineage>
        <taxon>Eukaryota</taxon>
        <taxon>Fungi</taxon>
        <taxon>Fungi incertae sedis</taxon>
        <taxon>Mucoromycota</taxon>
        <taxon>Glomeromycotina</taxon>
        <taxon>Glomeromycetes</taxon>
        <taxon>Diversisporales</taxon>
        <taxon>Gigasporaceae</taxon>
        <taxon>Gigaspora</taxon>
    </lineage>
</organism>
<protein>
    <submittedName>
        <fullName evidence="1">42394_t:CDS:1</fullName>
    </submittedName>
</protein>
<evidence type="ECO:0000313" key="2">
    <source>
        <dbReference type="Proteomes" id="UP000789901"/>
    </source>
</evidence>
<sequence length="63" mass="7241">DILNDTMNKTARKEDSPLLNQENYITKFIKTYITKRIPLVAITPDTTFPTIQQSKALKITPTF</sequence>
<keyword evidence="2" id="KW-1185">Reference proteome</keyword>
<name>A0ABN7XB41_GIGMA</name>
<evidence type="ECO:0000313" key="1">
    <source>
        <dbReference type="EMBL" id="CAG8851587.1"/>
    </source>
</evidence>